<gene>
    <name evidence="6" type="ORF">GLOTRDRAFT_95182</name>
</gene>
<organism evidence="6 7">
    <name type="scientific">Gloeophyllum trabeum (strain ATCC 11539 / FP-39264 / Madison 617)</name>
    <name type="common">Brown rot fungus</name>
    <dbReference type="NCBI Taxonomy" id="670483"/>
    <lineage>
        <taxon>Eukaryota</taxon>
        <taxon>Fungi</taxon>
        <taxon>Dikarya</taxon>
        <taxon>Basidiomycota</taxon>
        <taxon>Agaricomycotina</taxon>
        <taxon>Agaricomycetes</taxon>
        <taxon>Gloeophyllales</taxon>
        <taxon>Gloeophyllaceae</taxon>
        <taxon>Gloeophyllum</taxon>
    </lineage>
</organism>
<evidence type="ECO:0000256" key="4">
    <source>
        <dbReference type="ARBA" id="ARBA00022840"/>
    </source>
</evidence>
<feature type="domain" description="Protein kinase" evidence="5">
    <location>
        <begin position="239"/>
        <end position="426"/>
    </location>
</feature>
<keyword evidence="4" id="KW-0067">ATP-binding</keyword>
<dbReference type="GeneID" id="19309681"/>
<keyword evidence="2" id="KW-0547">Nucleotide-binding</keyword>
<dbReference type="Gene3D" id="1.10.510.10">
    <property type="entry name" value="Transferase(Phosphotransferase) domain 1"/>
    <property type="match status" value="1"/>
</dbReference>
<dbReference type="InterPro" id="IPR008271">
    <property type="entry name" value="Ser/Thr_kinase_AS"/>
</dbReference>
<dbReference type="Proteomes" id="UP000030669">
    <property type="component" value="Unassembled WGS sequence"/>
</dbReference>
<dbReference type="AlphaFoldDB" id="S7RG22"/>
<dbReference type="PANTHER" id="PTHR47973">
    <property type="entry name" value="CYSTEINE-RICH RECEPTOR-LIKE PROTEIN KINASE 3"/>
    <property type="match status" value="1"/>
</dbReference>
<evidence type="ECO:0000259" key="5">
    <source>
        <dbReference type="PROSITE" id="PS50011"/>
    </source>
</evidence>
<dbReference type="SUPFAM" id="SSF56112">
    <property type="entry name" value="Protein kinase-like (PK-like)"/>
    <property type="match status" value="1"/>
</dbReference>
<dbReference type="GO" id="GO:0005524">
    <property type="term" value="F:ATP binding"/>
    <property type="evidence" value="ECO:0007669"/>
    <property type="project" value="UniProtKB-KW"/>
</dbReference>
<dbReference type="InterPro" id="IPR011009">
    <property type="entry name" value="Kinase-like_dom_sf"/>
</dbReference>
<reference evidence="6 7" key="1">
    <citation type="journal article" date="2012" name="Science">
        <title>The Paleozoic origin of enzymatic lignin decomposition reconstructed from 31 fungal genomes.</title>
        <authorList>
            <person name="Floudas D."/>
            <person name="Binder M."/>
            <person name="Riley R."/>
            <person name="Barry K."/>
            <person name="Blanchette R.A."/>
            <person name="Henrissat B."/>
            <person name="Martinez A.T."/>
            <person name="Otillar R."/>
            <person name="Spatafora J.W."/>
            <person name="Yadav J.S."/>
            <person name="Aerts A."/>
            <person name="Benoit I."/>
            <person name="Boyd A."/>
            <person name="Carlson A."/>
            <person name="Copeland A."/>
            <person name="Coutinho P.M."/>
            <person name="de Vries R.P."/>
            <person name="Ferreira P."/>
            <person name="Findley K."/>
            <person name="Foster B."/>
            <person name="Gaskell J."/>
            <person name="Glotzer D."/>
            <person name="Gorecki P."/>
            <person name="Heitman J."/>
            <person name="Hesse C."/>
            <person name="Hori C."/>
            <person name="Igarashi K."/>
            <person name="Jurgens J.A."/>
            <person name="Kallen N."/>
            <person name="Kersten P."/>
            <person name="Kohler A."/>
            <person name="Kuees U."/>
            <person name="Kumar T.K.A."/>
            <person name="Kuo A."/>
            <person name="LaButti K."/>
            <person name="Larrondo L.F."/>
            <person name="Lindquist E."/>
            <person name="Ling A."/>
            <person name="Lombard V."/>
            <person name="Lucas S."/>
            <person name="Lundell T."/>
            <person name="Martin R."/>
            <person name="McLaughlin D.J."/>
            <person name="Morgenstern I."/>
            <person name="Morin E."/>
            <person name="Murat C."/>
            <person name="Nagy L.G."/>
            <person name="Nolan M."/>
            <person name="Ohm R.A."/>
            <person name="Patyshakuliyeva A."/>
            <person name="Rokas A."/>
            <person name="Ruiz-Duenas F.J."/>
            <person name="Sabat G."/>
            <person name="Salamov A."/>
            <person name="Samejima M."/>
            <person name="Schmutz J."/>
            <person name="Slot J.C."/>
            <person name="St John F."/>
            <person name="Stenlid J."/>
            <person name="Sun H."/>
            <person name="Sun S."/>
            <person name="Syed K."/>
            <person name="Tsang A."/>
            <person name="Wiebenga A."/>
            <person name="Young D."/>
            <person name="Pisabarro A."/>
            <person name="Eastwood D.C."/>
            <person name="Martin F."/>
            <person name="Cullen D."/>
            <person name="Grigoriev I.V."/>
            <person name="Hibbett D.S."/>
        </authorList>
    </citation>
    <scope>NUCLEOTIDE SEQUENCE [LARGE SCALE GENOMIC DNA]</scope>
    <source>
        <strain evidence="6 7">ATCC 11539</strain>
    </source>
</reference>
<evidence type="ECO:0000256" key="3">
    <source>
        <dbReference type="ARBA" id="ARBA00022777"/>
    </source>
</evidence>
<dbReference type="SMART" id="SM00220">
    <property type="entry name" value="S_TKc"/>
    <property type="match status" value="1"/>
</dbReference>
<proteinExistence type="predicted"/>
<dbReference type="InterPro" id="IPR000719">
    <property type="entry name" value="Prot_kinase_dom"/>
</dbReference>
<dbReference type="Gene3D" id="3.30.200.20">
    <property type="entry name" value="Phosphorylase Kinase, domain 1"/>
    <property type="match status" value="1"/>
</dbReference>
<dbReference type="Pfam" id="PF00069">
    <property type="entry name" value="Pkinase"/>
    <property type="match status" value="1"/>
</dbReference>
<dbReference type="InterPro" id="IPR052059">
    <property type="entry name" value="CR_Ser/Thr_kinase"/>
</dbReference>
<keyword evidence="1" id="KW-0808">Transferase</keyword>
<evidence type="ECO:0000313" key="6">
    <source>
        <dbReference type="EMBL" id="EPQ53170.1"/>
    </source>
</evidence>
<sequence>MSRFTLPPAANCAAKRYFDVIHQNMRARYEGEKWRQQGKRMISDDEWEQLEKLYKELNEWRERVQKDSSTWLGSLRALPDIRRLAKRSKTYVTDVRRSYDKLILQNDDKERNILDDDHCERHGAVESALVDRYKEEEINTLIVDMPDECIQLSYTILDKSAGLVFGEGASSILGTELQALLTWPKLTEVILQLPKLLLTMPERTAEDTLLRMKCAKAVRKVVKVTGVIPLSLLVKSPVSKASLPVSRGGFGLVFTGTLEDGRTVAVKVLHFDSATCPEERDKKLTQLYREAIIWWHLRHRNIHRLLGVCLDQLERIADALCYLHESYDPPLVHKDIKGENILVDDEGEPCLTDFGISTYFQSFTISGENGNTGTIAYMAPEILTLRSRLCDNEDEMNQQIRTAITPAYDINAFACLYTLRRNCGKG</sequence>
<dbReference type="HOGENOM" id="CLU_644132_0_0_1"/>
<dbReference type="STRING" id="670483.S7RG22"/>
<keyword evidence="7" id="KW-1185">Reference proteome</keyword>
<evidence type="ECO:0000313" key="7">
    <source>
        <dbReference type="Proteomes" id="UP000030669"/>
    </source>
</evidence>
<dbReference type="PROSITE" id="PS00108">
    <property type="entry name" value="PROTEIN_KINASE_ST"/>
    <property type="match status" value="1"/>
</dbReference>
<dbReference type="PROSITE" id="PS50011">
    <property type="entry name" value="PROTEIN_KINASE_DOM"/>
    <property type="match status" value="1"/>
</dbReference>
<evidence type="ECO:0000256" key="1">
    <source>
        <dbReference type="ARBA" id="ARBA00022679"/>
    </source>
</evidence>
<accession>S7RG22</accession>
<protein>
    <submittedName>
        <fullName evidence="6">Kinase-like protein</fullName>
    </submittedName>
</protein>
<dbReference type="RefSeq" id="XP_007868459.1">
    <property type="nucleotide sequence ID" value="XM_007870268.1"/>
</dbReference>
<dbReference type="OrthoDB" id="538607at2759"/>
<evidence type="ECO:0000256" key="2">
    <source>
        <dbReference type="ARBA" id="ARBA00022741"/>
    </source>
</evidence>
<dbReference type="KEGG" id="gtr:GLOTRDRAFT_95182"/>
<keyword evidence="3 6" id="KW-0418">Kinase</keyword>
<dbReference type="EMBL" id="KB469306">
    <property type="protein sequence ID" value="EPQ53170.1"/>
    <property type="molecule type" value="Genomic_DNA"/>
</dbReference>
<dbReference type="GO" id="GO:0004672">
    <property type="term" value="F:protein kinase activity"/>
    <property type="evidence" value="ECO:0007669"/>
    <property type="project" value="InterPro"/>
</dbReference>
<name>S7RG22_GLOTA</name>